<proteinExistence type="predicted"/>
<evidence type="ECO:0000256" key="1">
    <source>
        <dbReference type="SAM" id="MobiDB-lite"/>
    </source>
</evidence>
<comment type="caution">
    <text evidence="2">The sequence shown here is derived from an EMBL/GenBank/DDBJ whole genome shotgun (WGS) entry which is preliminary data.</text>
</comment>
<feature type="region of interest" description="Disordered" evidence="1">
    <location>
        <begin position="1"/>
        <end position="28"/>
    </location>
</feature>
<evidence type="ECO:0000313" key="2">
    <source>
        <dbReference type="EMBL" id="GBP21706.1"/>
    </source>
</evidence>
<dbReference type="AlphaFoldDB" id="A0A4C1U7A4"/>
<sequence>MQRNLQPRHAVGESKLGTEYQSRESDRRLRSTLEIRVTSLVRPFYEAEGEAKVPTYICRHKTKAGRRPPLFSVGQCLISAPSAESCREITETARNEGIP</sequence>
<gene>
    <name evidence="2" type="ORF">EVAR_16255_1</name>
</gene>
<name>A0A4C1U7A4_EUMVA</name>
<organism evidence="2 3">
    <name type="scientific">Eumeta variegata</name>
    <name type="common">Bagworm moth</name>
    <name type="synonym">Eumeta japonica</name>
    <dbReference type="NCBI Taxonomy" id="151549"/>
    <lineage>
        <taxon>Eukaryota</taxon>
        <taxon>Metazoa</taxon>
        <taxon>Ecdysozoa</taxon>
        <taxon>Arthropoda</taxon>
        <taxon>Hexapoda</taxon>
        <taxon>Insecta</taxon>
        <taxon>Pterygota</taxon>
        <taxon>Neoptera</taxon>
        <taxon>Endopterygota</taxon>
        <taxon>Lepidoptera</taxon>
        <taxon>Glossata</taxon>
        <taxon>Ditrysia</taxon>
        <taxon>Tineoidea</taxon>
        <taxon>Psychidae</taxon>
        <taxon>Oiketicinae</taxon>
        <taxon>Eumeta</taxon>
    </lineage>
</organism>
<protein>
    <submittedName>
        <fullName evidence="2">Uncharacterized protein</fullName>
    </submittedName>
</protein>
<dbReference type="EMBL" id="BGZK01000131">
    <property type="protein sequence ID" value="GBP21706.1"/>
    <property type="molecule type" value="Genomic_DNA"/>
</dbReference>
<dbReference type="Proteomes" id="UP000299102">
    <property type="component" value="Unassembled WGS sequence"/>
</dbReference>
<accession>A0A4C1U7A4</accession>
<evidence type="ECO:0000313" key="3">
    <source>
        <dbReference type="Proteomes" id="UP000299102"/>
    </source>
</evidence>
<reference evidence="2 3" key="1">
    <citation type="journal article" date="2019" name="Commun. Biol.">
        <title>The bagworm genome reveals a unique fibroin gene that provides high tensile strength.</title>
        <authorList>
            <person name="Kono N."/>
            <person name="Nakamura H."/>
            <person name="Ohtoshi R."/>
            <person name="Tomita M."/>
            <person name="Numata K."/>
            <person name="Arakawa K."/>
        </authorList>
    </citation>
    <scope>NUCLEOTIDE SEQUENCE [LARGE SCALE GENOMIC DNA]</scope>
</reference>
<keyword evidence="3" id="KW-1185">Reference proteome</keyword>